<dbReference type="KEGG" id="meiy:MIN45_P1640"/>
<dbReference type="InterPro" id="IPR024370">
    <property type="entry name" value="PBP_domain"/>
</dbReference>
<dbReference type="Pfam" id="PF12849">
    <property type="entry name" value="PBP_like_2"/>
    <property type="match status" value="1"/>
</dbReference>
<evidence type="ECO:0000256" key="1">
    <source>
        <dbReference type="SAM" id="SignalP"/>
    </source>
</evidence>
<gene>
    <name evidence="3" type="ORF">MIN45_P1640</name>
</gene>
<dbReference type="Proteomes" id="UP001321450">
    <property type="component" value="Chromosome"/>
</dbReference>
<protein>
    <submittedName>
        <fullName evidence="3">Tungstate transport system substrate-binding protein</fullName>
    </submittedName>
</protein>
<keyword evidence="4" id="KW-1185">Reference proteome</keyword>
<dbReference type="PANTHER" id="PTHR37945">
    <property type="entry name" value="EXTRACELLULAR TUNGSTATE BINDING PROTEIN"/>
    <property type="match status" value="1"/>
</dbReference>
<dbReference type="InterPro" id="IPR052738">
    <property type="entry name" value="ABC-Tungstate_binding"/>
</dbReference>
<dbReference type="RefSeq" id="WP_286291558.1">
    <property type="nucleotide sequence ID" value="NZ_AP024718.1"/>
</dbReference>
<dbReference type="AlphaFoldDB" id="A0AAU9CSC1"/>
<keyword evidence="1" id="KW-0732">Signal</keyword>
<accession>A0AAU9CSC1</accession>
<dbReference type="Gene3D" id="3.40.190.10">
    <property type="entry name" value="Periplasmic binding protein-like II"/>
    <property type="match status" value="2"/>
</dbReference>
<dbReference type="EMBL" id="AP024718">
    <property type="protein sequence ID" value="BCX89268.1"/>
    <property type="molecule type" value="Genomic_DNA"/>
</dbReference>
<name>A0AAU9CSC1_9GAMM</name>
<feature type="chain" id="PRO_5043616898" evidence="1">
    <location>
        <begin position="19"/>
        <end position="265"/>
    </location>
</feature>
<dbReference type="PANTHER" id="PTHR37945:SF1">
    <property type="entry name" value="EXTRACELLULAR TUNGSTATE BINDING PROTEIN"/>
    <property type="match status" value="1"/>
</dbReference>
<proteinExistence type="predicted"/>
<sequence>MKLHFLLLLLLLAPALPATERLRLATTTSTDNSGLLAAINPVFTARTGIAVDVIAVGTGKALKLGRNCDVDAVLVHAPAAEKAFVEAGYGIDRLAVMHNDFVIAGPRDDPAGIRQAKTAAETLGRIALAKAPFVSRGDDSGTHKKEKQLWRQAGIEPQGGWYYSIGQGMGAALGFAHEKLAYLLTDRGTWLAMRDKLPDLTVVFEGDPALYNPYHIIAVNPKRCPKANFDAAMRYAAFLTGPVGQKLIGEFKVGGRQLFHPDVLP</sequence>
<dbReference type="SUPFAM" id="SSF53850">
    <property type="entry name" value="Periplasmic binding protein-like II"/>
    <property type="match status" value="1"/>
</dbReference>
<feature type="domain" description="PBP" evidence="2">
    <location>
        <begin position="24"/>
        <end position="241"/>
    </location>
</feature>
<feature type="signal peptide" evidence="1">
    <location>
        <begin position="1"/>
        <end position="18"/>
    </location>
</feature>
<reference evidence="4" key="1">
    <citation type="journal article" date="2024" name="Int. J. Syst. Evol. Microbiol.">
        <title>Methylomarinovum tepidoasis sp. nov., a moderately thermophilic methanotroph of the family Methylothermaceae isolated from a deep-sea hydrothermal field.</title>
        <authorList>
            <person name="Hirayama H."/>
            <person name="Takaki Y."/>
            <person name="Abe M."/>
            <person name="Miyazaki M."/>
            <person name="Uematsu K."/>
            <person name="Matsui Y."/>
            <person name="Takai K."/>
        </authorList>
    </citation>
    <scope>NUCLEOTIDE SEQUENCE [LARGE SCALE GENOMIC DNA]</scope>
    <source>
        <strain evidence="4">IN45</strain>
    </source>
</reference>
<evidence type="ECO:0000313" key="3">
    <source>
        <dbReference type="EMBL" id="BCX89268.1"/>
    </source>
</evidence>
<evidence type="ECO:0000313" key="4">
    <source>
        <dbReference type="Proteomes" id="UP001321450"/>
    </source>
</evidence>
<organism evidence="3 4">
    <name type="scientific">Methylomarinovum tepidoasis</name>
    <dbReference type="NCBI Taxonomy" id="2840183"/>
    <lineage>
        <taxon>Bacteria</taxon>
        <taxon>Pseudomonadati</taxon>
        <taxon>Pseudomonadota</taxon>
        <taxon>Gammaproteobacteria</taxon>
        <taxon>Methylococcales</taxon>
        <taxon>Methylothermaceae</taxon>
        <taxon>Methylomarinovum</taxon>
    </lineage>
</organism>
<evidence type="ECO:0000259" key="2">
    <source>
        <dbReference type="Pfam" id="PF12849"/>
    </source>
</evidence>